<feature type="domain" description="SpoVT-AbrB" evidence="8">
    <location>
        <begin position="5"/>
        <end position="47"/>
    </location>
</feature>
<evidence type="ECO:0000313" key="10">
    <source>
        <dbReference type="Proteomes" id="UP000310639"/>
    </source>
</evidence>
<dbReference type="AlphaFoldDB" id="A0A4P9A2R2"/>
<protein>
    <recommendedName>
        <fullName evidence="1 7">Transcriptional regulator MraZ</fullName>
    </recommendedName>
</protein>
<dbReference type="InterPro" id="IPR037914">
    <property type="entry name" value="SpoVT-AbrB_sf"/>
</dbReference>
<gene>
    <name evidence="7" type="primary">mraZ</name>
    <name evidence="9" type="ORF">FBF37_01185</name>
</gene>
<keyword evidence="3" id="KW-0677">Repeat</keyword>
<keyword evidence="2 7" id="KW-0963">Cytoplasm</keyword>
<dbReference type="Gene3D" id="3.40.1550.20">
    <property type="entry name" value="Transcriptional regulator MraZ domain"/>
    <property type="match status" value="1"/>
</dbReference>
<evidence type="ECO:0000256" key="3">
    <source>
        <dbReference type="ARBA" id="ARBA00022737"/>
    </source>
</evidence>
<dbReference type="PANTHER" id="PTHR34701">
    <property type="entry name" value="TRANSCRIPTIONAL REGULATOR MRAZ"/>
    <property type="match status" value="1"/>
</dbReference>
<accession>A0A4P9A2R2</accession>
<keyword evidence="9" id="KW-0131">Cell cycle</keyword>
<dbReference type="InterPro" id="IPR007159">
    <property type="entry name" value="SpoVT-AbrB_dom"/>
</dbReference>
<keyword evidence="9" id="KW-0132">Cell division</keyword>
<dbReference type="OrthoDB" id="9807753at2"/>
<evidence type="ECO:0000256" key="4">
    <source>
        <dbReference type="ARBA" id="ARBA00023015"/>
    </source>
</evidence>
<comment type="subunit">
    <text evidence="7">Forms oligomers.</text>
</comment>
<evidence type="ECO:0000256" key="1">
    <source>
        <dbReference type="ARBA" id="ARBA00013860"/>
    </source>
</evidence>
<dbReference type="GO" id="GO:0009295">
    <property type="term" value="C:nucleoid"/>
    <property type="evidence" value="ECO:0007669"/>
    <property type="project" value="UniProtKB-SubCell"/>
</dbReference>
<evidence type="ECO:0000313" key="9">
    <source>
        <dbReference type="EMBL" id="QCT42087.1"/>
    </source>
</evidence>
<organism evidence="9 10">
    <name type="scientific">Candidatus Nanosynbacter featherlites</name>
    <dbReference type="NCBI Taxonomy" id="2572088"/>
    <lineage>
        <taxon>Bacteria</taxon>
        <taxon>Candidatus Saccharimonadota</taxon>
        <taxon>Candidatus Saccharimonadia</taxon>
        <taxon>Candidatus Nanosynbacterales</taxon>
        <taxon>Candidatus Nanosynbacteraceae</taxon>
        <taxon>Candidatus Nanosynbacter</taxon>
    </lineage>
</organism>
<name>A0A4P9A2R2_9BACT</name>
<evidence type="ECO:0000256" key="2">
    <source>
        <dbReference type="ARBA" id="ARBA00022490"/>
    </source>
</evidence>
<dbReference type="GO" id="GO:0051301">
    <property type="term" value="P:cell division"/>
    <property type="evidence" value="ECO:0007669"/>
    <property type="project" value="UniProtKB-KW"/>
</dbReference>
<dbReference type="GO" id="GO:0000976">
    <property type="term" value="F:transcription cis-regulatory region binding"/>
    <property type="evidence" value="ECO:0007669"/>
    <property type="project" value="TreeGrafter"/>
</dbReference>
<dbReference type="InterPro" id="IPR038619">
    <property type="entry name" value="MraZ_sf"/>
</dbReference>
<dbReference type="RefSeq" id="WP_138078698.1">
    <property type="nucleotide sequence ID" value="NZ_CP040004.1"/>
</dbReference>
<keyword evidence="10" id="KW-1185">Reference proteome</keyword>
<dbReference type="Pfam" id="PF02381">
    <property type="entry name" value="MraZ"/>
    <property type="match status" value="1"/>
</dbReference>
<dbReference type="PANTHER" id="PTHR34701:SF1">
    <property type="entry name" value="TRANSCRIPTIONAL REGULATOR MRAZ"/>
    <property type="match status" value="1"/>
</dbReference>
<dbReference type="GO" id="GO:0003700">
    <property type="term" value="F:DNA-binding transcription factor activity"/>
    <property type="evidence" value="ECO:0007669"/>
    <property type="project" value="UniProtKB-UniRule"/>
</dbReference>
<dbReference type="Proteomes" id="UP000310639">
    <property type="component" value="Chromosome"/>
</dbReference>
<evidence type="ECO:0000256" key="5">
    <source>
        <dbReference type="ARBA" id="ARBA00023125"/>
    </source>
</evidence>
<dbReference type="GO" id="GO:2000143">
    <property type="term" value="P:negative regulation of DNA-templated transcription initiation"/>
    <property type="evidence" value="ECO:0007669"/>
    <property type="project" value="TreeGrafter"/>
</dbReference>
<dbReference type="SUPFAM" id="SSF89447">
    <property type="entry name" value="AbrB/MazE/MraZ-like"/>
    <property type="match status" value="1"/>
</dbReference>
<dbReference type="GO" id="GO:0005737">
    <property type="term" value="C:cytoplasm"/>
    <property type="evidence" value="ECO:0007669"/>
    <property type="project" value="UniProtKB-UniRule"/>
</dbReference>
<dbReference type="CDD" id="cd16320">
    <property type="entry name" value="MraZ_N"/>
    <property type="match status" value="1"/>
</dbReference>
<reference evidence="9 10" key="1">
    <citation type="submission" date="2019-04" db="EMBL/GenBank/DDBJ databases">
        <title>Saccharibacteria TM7 genomes.</title>
        <authorList>
            <person name="Bor B."/>
            <person name="He X."/>
            <person name="Chen T."/>
            <person name="Dewhirst F.E."/>
        </authorList>
    </citation>
    <scope>NUCLEOTIDE SEQUENCE [LARGE SCALE GENOMIC DNA]</scope>
    <source>
        <strain evidence="9 10">BB001</strain>
    </source>
</reference>
<keyword evidence="5 7" id="KW-0238">DNA-binding</keyword>
<keyword evidence="6 7" id="KW-0804">Transcription</keyword>
<dbReference type="InterPro" id="IPR035642">
    <property type="entry name" value="MraZ_N"/>
</dbReference>
<dbReference type="EMBL" id="CP040004">
    <property type="protein sequence ID" value="QCT42087.1"/>
    <property type="molecule type" value="Genomic_DNA"/>
</dbReference>
<dbReference type="InterPro" id="IPR020603">
    <property type="entry name" value="MraZ_dom"/>
</dbReference>
<comment type="similarity">
    <text evidence="7">Belongs to the MraZ family.</text>
</comment>
<evidence type="ECO:0000256" key="6">
    <source>
        <dbReference type="ARBA" id="ARBA00023163"/>
    </source>
</evidence>
<evidence type="ECO:0000259" key="8">
    <source>
        <dbReference type="PROSITE" id="PS51740"/>
    </source>
</evidence>
<keyword evidence="4 7" id="KW-0805">Transcription regulation</keyword>
<sequence length="124" mass="14262">MQVDYFERKLDDKRRLTMPAELREEFASGVVLTRGFGKYLHLYPRRVWDKEVESALQGSILDERIADLNVKFRRGKTASTLDQKQGRVTVEQHLLDYAGIDREIVAVRAGAYFRVMAADVADVD</sequence>
<evidence type="ECO:0000256" key="7">
    <source>
        <dbReference type="HAMAP-Rule" id="MF_01008"/>
    </source>
</evidence>
<dbReference type="HAMAP" id="MF_01008">
    <property type="entry name" value="MraZ"/>
    <property type="match status" value="1"/>
</dbReference>
<dbReference type="PROSITE" id="PS51740">
    <property type="entry name" value="SPOVT_ABRB"/>
    <property type="match status" value="1"/>
</dbReference>
<comment type="subcellular location">
    <subcellularLocation>
        <location evidence="7">Cytoplasm</location>
        <location evidence="7">Nucleoid</location>
    </subcellularLocation>
</comment>
<proteinExistence type="inferred from homology"/>
<dbReference type="InterPro" id="IPR003444">
    <property type="entry name" value="MraZ"/>
</dbReference>
<dbReference type="KEGG" id="nft:FBF37_01185"/>